<dbReference type="EMBL" id="JBCGBO010000003">
    <property type="protein sequence ID" value="KAK9216823.1"/>
    <property type="molecule type" value="Genomic_DNA"/>
</dbReference>
<evidence type="ECO:0000313" key="2">
    <source>
        <dbReference type="Proteomes" id="UP001428341"/>
    </source>
</evidence>
<name>A0AAP0QRK2_9ROSI</name>
<accession>A0AAP0QRK2</accession>
<proteinExistence type="predicted"/>
<reference evidence="1 2" key="1">
    <citation type="submission" date="2024-05" db="EMBL/GenBank/DDBJ databases">
        <title>Haplotype-resolved chromosome-level genome assembly of Huyou (Citrus changshanensis).</title>
        <authorList>
            <person name="Miao C."/>
            <person name="Chen W."/>
            <person name="Wu Y."/>
            <person name="Wang L."/>
            <person name="Zhao S."/>
            <person name="Grierson D."/>
            <person name="Xu C."/>
            <person name="Chen K."/>
        </authorList>
    </citation>
    <scope>NUCLEOTIDE SEQUENCE [LARGE SCALE GENOMIC DNA]</scope>
    <source>
        <strain evidence="1">01-14</strain>
        <tissue evidence="1">Leaf</tissue>
    </source>
</reference>
<dbReference type="Proteomes" id="UP001428341">
    <property type="component" value="Unassembled WGS sequence"/>
</dbReference>
<keyword evidence="2" id="KW-1185">Reference proteome</keyword>
<protein>
    <submittedName>
        <fullName evidence="1">Uncharacterized protein</fullName>
    </submittedName>
</protein>
<gene>
    <name evidence="1" type="ORF">WN944_008834</name>
</gene>
<evidence type="ECO:0000313" key="1">
    <source>
        <dbReference type="EMBL" id="KAK9216823.1"/>
    </source>
</evidence>
<sequence length="81" mass="9290">MREHVLWLRVLQLTSHSYLLYLPQNSLVDAICCAKWCVRISIAKPMNILLLYIKLEGPCYVTSTIELSSMTTHGFVLYVTS</sequence>
<comment type="caution">
    <text evidence="1">The sequence shown here is derived from an EMBL/GenBank/DDBJ whole genome shotgun (WGS) entry which is preliminary data.</text>
</comment>
<dbReference type="AlphaFoldDB" id="A0AAP0QRK2"/>
<organism evidence="1 2">
    <name type="scientific">Citrus x changshan-huyou</name>
    <dbReference type="NCBI Taxonomy" id="2935761"/>
    <lineage>
        <taxon>Eukaryota</taxon>
        <taxon>Viridiplantae</taxon>
        <taxon>Streptophyta</taxon>
        <taxon>Embryophyta</taxon>
        <taxon>Tracheophyta</taxon>
        <taxon>Spermatophyta</taxon>
        <taxon>Magnoliopsida</taxon>
        <taxon>eudicotyledons</taxon>
        <taxon>Gunneridae</taxon>
        <taxon>Pentapetalae</taxon>
        <taxon>rosids</taxon>
        <taxon>malvids</taxon>
        <taxon>Sapindales</taxon>
        <taxon>Rutaceae</taxon>
        <taxon>Aurantioideae</taxon>
        <taxon>Citrus</taxon>
    </lineage>
</organism>